<keyword evidence="3" id="KW-1185">Reference proteome</keyword>
<gene>
    <name evidence="2" type="ORF">M9Y10_003304</name>
</gene>
<dbReference type="InterPro" id="IPR006047">
    <property type="entry name" value="GH13_cat_dom"/>
</dbReference>
<sequence>MEDFGTMDGWKEMIQGMHSNGIKLAMDLAVNRTSDEHPWFVESRASKDSKKHDFYI</sequence>
<protein>
    <recommendedName>
        <fullName evidence="1">Glycosyl hydrolase family 13 catalytic domain-containing protein</fullName>
    </recommendedName>
</protein>
<reference evidence="2 3" key="1">
    <citation type="submission" date="2024-04" db="EMBL/GenBank/DDBJ databases">
        <title>Tritrichomonas musculus Genome.</title>
        <authorList>
            <person name="Alves-Ferreira E."/>
            <person name="Grigg M."/>
            <person name="Lorenzi H."/>
            <person name="Galac M."/>
        </authorList>
    </citation>
    <scope>NUCLEOTIDE SEQUENCE [LARGE SCALE GENOMIC DNA]</scope>
    <source>
        <strain evidence="2 3">EAF2021</strain>
    </source>
</reference>
<feature type="domain" description="Glycosyl hydrolase family 13 catalytic" evidence="1">
    <location>
        <begin position="2"/>
        <end position="56"/>
    </location>
</feature>
<dbReference type="Proteomes" id="UP001470230">
    <property type="component" value="Unassembled WGS sequence"/>
</dbReference>
<dbReference type="SUPFAM" id="SSF51445">
    <property type="entry name" value="(Trans)glycosidases"/>
    <property type="match status" value="1"/>
</dbReference>
<dbReference type="PANTHER" id="PTHR10357">
    <property type="entry name" value="ALPHA-AMYLASE FAMILY MEMBER"/>
    <property type="match status" value="1"/>
</dbReference>
<accession>A0ABR2JQW9</accession>
<dbReference type="InterPro" id="IPR045857">
    <property type="entry name" value="O16G_dom_2"/>
</dbReference>
<proteinExistence type="predicted"/>
<evidence type="ECO:0000259" key="1">
    <source>
        <dbReference type="Pfam" id="PF00128"/>
    </source>
</evidence>
<evidence type="ECO:0000313" key="2">
    <source>
        <dbReference type="EMBL" id="KAK8880622.1"/>
    </source>
</evidence>
<dbReference type="PANTHER" id="PTHR10357:SF178">
    <property type="entry name" value="OLIGO-1,6-GLUCOSIDASE 3-RELATED"/>
    <property type="match status" value="1"/>
</dbReference>
<comment type="caution">
    <text evidence="2">The sequence shown here is derived from an EMBL/GenBank/DDBJ whole genome shotgun (WGS) entry which is preliminary data.</text>
</comment>
<dbReference type="EMBL" id="JAPFFF010000010">
    <property type="protein sequence ID" value="KAK8880622.1"/>
    <property type="molecule type" value="Genomic_DNA"/>
</dbReference>
<dbReference type="Gene3D" id="3.20.20.80">
    <property type="entry name" value="Glycosidases"/>
    <property type="match status" value="1"/>
</dbReference>
<evidence type="ECO:0000313" key="3">
    <source>
        <dbReference type="Proteomes" id="UP001470230"/>
    </source>
</evidence>
<dbReference type="InterPro" id="IPR017853">
    <property type="entry name" value="GH"/>
</dbReference>
<dbReference type="Pfam" id="PF00128">
    <property type="entry name" value="Alpha-amylase"/>
    <property type="match status" value="1"/>
</dbReference>
<dbReference type="Gene3D" id="3.90.400.10">
    <property type="entry name" value="Oligo-1,6-glucosidase, Domain 2"/>
    <property type="match status" value="1"/>
</dbReference>
<name>A0ABR2JQW9_9EUKA</name>
<organism evidence="2 3">
    <name type="scientific">Tritrichomonas musculus</name>
    <dbReference type="NCBI Taxonomy" id="1915356"/>
    <lineage>
        <taxon>Eukaryota</taxon>
        <taxon>Metamonada</taxon>
        <taxon>Parabasalia</taxon>
        <taxon>Tritrichomonadida</taxon>
        <taxon>Tritrichomonadidae</taxon>
        <taxon>Tritrichomonas</taxon>
    </lineage>
</organism>